<gene>
    <name evidence="2" type="ORF">SAMN05660964_00278</name>
</gene>
<proteinExistence type="predicted"/>
<evidence type="ECO:0000259" key="1">
    <source>
        <dbReference type="PROSITE" id="PS51352"/>
    </source>
</evidence>
<dbReference type="SUPFAM" id="SSF52833">
    <property type="entry name" value="Thioredoxin-like"/>
    <property type="match status" value="1"/>
</dbReference>
<reference evidence="2 3" key="1">
    <citation type="submission" date="2016-10" db="EMBL/GenBank/DDBJ databases">
        <authorList>
            <person name="de Groot N.N."/>
        </authorList>
    </citation>
    <scope>NUCLEOTIDE SEQUENCE [LARGE SCALE GENOMIC DNA]</scope>
    <source>
        <strain evidence="2 3">DSM 21228</strain>
    </source>
</reference>
<name>A0A1H3VX55_9GAMM</name>
<dbReference type="AlphaFoldDB" id="A0A1H3VX55"/>
<dbReference type="PROSITE" id="PS51352">
    <property type="entry name" value="THIOREDOXIN_2"/>
    <property type="match status" value="1"/>
</dbReference>
<dbReference type="InterPro" id="IPR013766">
    <property type="entry name" value="Thioredoxin_domain"/>
</dbReference>
<dbReference type="PANTHER" id="PTHR42852">
    <property type="entry name" value="THIOL:DISULFIDE INTERCHANGE PROTEIN DSBE"/>
    <property type="match status" value="1"/>
</dbReference>
<evidence type="ECO:0000313" key="2">
    <source>
        <dbReference type="EMBL" id="SDZ78794.1"/>
    </source>
</evidence>
<dbReference type="InterPro" id="IPR036249">
    <property type="entry name" value="Thioredoxin-like_sf"/>
</dbReference>
<accession>A0A1H3VX55</accession>
<dbReference type="GO" id="GO:0016491">
    <property type="term" value="F:oxidoreductase activity"/>
    <property type="evidence" value="ECO:0007669"/>
    <property type="project" value="InterPro"/>
</dbReference>
<dbReference type="OrthoDB" id="9799347at2"/>
<dbReference type="Gene3D" id="3.40.30.10">
    <property type="entry name" value="Glutaredoxin"/>
    <property type="match status" value="1"/>
</dbReference>
<feature type="domain" description="Thioredoxin" evidence="1">
    <location>
        <begin position="26"/>
        <end position="166"/>
    </location>
</feature>
<dbReference type="PANTHER" id="PTHR42852:SF18">
    <property type="entry name" value="CHROMOSOME UNDETERMINED SCAFFOLD_47, WHOLE GENOME SHOTGUN SEQUENCE"/>
    <property type="match status" value="1"/>
</dbReference>
<protein>
    <submittedName>
        <fullName evidence="2">Peroxiredoxin</fullName>
    </submittedName>
</protein>
<dbReference type="Proteomes" id="UP000199397">
    <property type="component" value="Unassembled WGS sequence"/>
</dbReference>
<dbReference type="STRING" id="525918.SAMN05660964_00278"/>
<dbReference type="EMBL" id="FNQP01000001">
    <property type="protein sequence ID" value="SDZ78794.1"/>
    <property type="molecule type" value="Genomic_DNA"/>
</dbReference>
<dbReference type="RefSeq" id="WP_093064614.1">
    <property type="nucleotide sequence ID" value="NZ_FNQP01000001.1"/>
</dbReference>
<sequence length="167" mass="18225">MKLDLKGIAILAFIAGIVAFFLLAPAGGIKAAPAITLQTIDGQAIELEKLKGKPYLMVFWATDCPGCVGEIPHLVELNQKLQGTGFRTIAVALPHDEESAIKAMRQQKGMQYDLVYDKTGEWGQAFGGIKVTPTSFLVNPEGKITRMQLGSFDFDQLEQQIRSMLKG</sequence>
<dbReference type="InterPro" id="IPR013740">
    <property type="entry name" value="Redoxin"/>
</dbReference>
<keyword evidence="3" id="KW-1185">Reference proteome</keyword>
<dbReference type="Pfam" id="PF08534">
    <property type="entry name" value="Redoxin"/>
    <property type="match status" value="1"/>
</dbReference>
<dbReference type="InterPro" id="IPR050553">
    <property type="entry name" value="Thioredoxin_ResA/DsbE_sf"/>
</dbReference>
<organism evidence="2 3">
    <name type="scientific">Thiothrix caldifontis</name>
    <dbReference type="NCBI Taxonomy" id="525918"/>
    <lineage>
        <taxon>Bacteria</taxon>
        <taxon>Pseudomonadati</taxon>
        <taxon>Pseudomonadota</taxon>
        <taxon>Gammaproteobacteria</taxon>
        <taxon>Thiotrichales</taxon>
        <taxon>Thiotrichaceae</taxon>
        <taxon>Thiothrix</taxon>
    </lineage>
</organism>
<evidence type="ECO:0000313" key="3">
    <source>
        <dbReference type="Proteomes" id="UP000199397"/>
    </source>
</evidence>
<dbReference type="CDD" id="cd02966">
    <property type="entry name" value="TlpA_like_family"/>
    <property type="match status" value="1"/>
</dbReference>